<reference evidence="2" key="1">
    <citation type="journal article" date="2020" name="Stud. Mycol.">
        <title>101 Dothideomycetes genomes: a test case for predicting lifestyles and emergence of pathogens.</title>
        <authorList>
            <person name="Haridas S."/>
            <person name="Albert R."/>
            <person name="Binder M."/>
            <person name="Bloem J."/>
            <person name="Labutti K."/>
            <person name="Salamov A."/>
            <person name="Andreopoulos B."/>
            <person name="Baker S."/>
            <person name="Barry K."/>
            <person name="Bills G."/>
            <person name="Bluhm B."/>
            <person name="Cannon C."/>
            <person name="Castanera R."/>
            <person name="Culley D."/>
            <person name="Daum C."/>
            <person name="Ezra D."/>
            <person name="Gonzalez J."/>
            <person name="Henrissat B."/>
            <person name="Kuo A."/>
            <person name="Liang C."/>
            <person name="Lipzen A."/>
            <person name="Lutzoni F."/>
            <person name="Magnuson J."/>
            <person name="Mondo S."/>
            <person name="Nolan M."/>
            <person name="Ohm R."/>
            <person name="Pangilinan J."/>
            <person name="Park H.-J."/>
            <person name="Ramirez L."/>
            <person name="Alfaro M."/>
            <person name="Sun H."/>
            <person name="Tritt A."/>
            <person name="Yoshinaga Y."/>
            <person name="Zwiers L.-H."/>
            <person name="Turgeon B."/>
            <person name="Goodwin S."/>
            <person name="Spatafora J."/>
            <person name="Crous P."/>
            <person name="Grigoriev I."/>
        </authorList>
    </citation>
    <scope>NUCLEOTIDE SEQUENCE</scope>
    <source>
        <strain evidence="2">CBS 262.69</strain>
    </source>
</reference>
<dbReference type="Proteomes" id="UP000799640">
    <property type="component" value="Unassembled WGS sequence"/>
</dbReference>
<feature type="compositionally biased region" description="Polar residues" evidence="1">
    <location>
        <begin position="72"/>
        <end position="81"/>
    </location>
</feature>
<dbReference type="AlphaFoldDB" id="A0A6G1I352"/>
<accession>A0A6G1I352</accession>
<organism evidence="2 3">
    <name type="scientific">Trichodelitschia bisporula</name>
    <dbReference type="NCBI Taxonomy" id="703511"/>
    <lineage>
        <taxon>Eukaryota</taxon>
        <taxon>Fungi</taxon>
        <taxon>Dikarya</taxon>
        <taxon>Ascomycota</taxon>
        <taxon>Pezizomycotina</taxon>
        <taxon>Dothideomycetes</taxon>
        <taxon>Dothideomycetes incertae sedis</taxon>
        <taxon>Phaeotrichales</taxon>
        <taxon>Phaeotrichaceae</taxon>
        <taxon>Trichodelitschia</taxon>
    </lineage>
</organism>
<feature type="region of interest" description="Disordered" evidence="1">
    <location>
        <begin position="1"/>
        <end position="45"/>
    </location>
</feature>
<evidence type="ECO:0000313" key="2">
    <source>
        <dbReference type="EMBL" id="KAF2402733.1"/>
    </source>
</evidence>
<feature type="compositionally biased region" description="Low complexity" evidence="1">
    <location>
        <begin position="96"/>
        <end position="127"/>
    </location>
</feature>
<proteinExistence type="predicted"/>
<sequence>MHPLRRLDDGSHSHIQKHRQTPQDSPRPTRTENDTTLSSSQFVQSNSTLLPYIFPHLRYHKHLTPSPLIHQSLPTSPTQVHKCTPPPPSARTSDLSSAAPRSRANRAAPDSPSVRVAPSSPAQPVRS</sequence>
<gene>
    <name evidence="2" type="ORF">EJ06DRAFT_307328</name>
</gene>
<feature type="region of interest" description="Disordered" evidence="1">
    <location>
        <begin position="67"/>
        <end position="127"/>
    </location>
</feature>
<name>A0A6G1I352_9PEZI</name>
<evidence type="ECO:0000256" key="1">
    <source>
        <dbReference type="SAM" id="MobiDB-lite"/>
    </source>
</evidence>
<evidence type="ECO:0000313" key="3">
    <source>
        <dbReference type="Proteomes" id="UP000799640"/>
    </source>
</evidence>
<dbReference type="EMBL" id="ML996690">
    <property type="protein sequence ID" value="KAF2402733.1"/>
    <property type="molecule type" value="Genomic_DNA"/>
</dbReference>
<protein>
    <submittedName>
        <fullName evidence="2">Uncharacterized protein</fullName>
    </submittedName>
</protein>
<keyword evidence="3" id="KW-1185">Reference proteome</keyword>
<feature type="compositionally biased region" description="Polar residues" evidence="1">
    <location>
        <begin position="34"/>
        <end position="45"/>
    </location>
</feature>
<feature type="compositionally biased region" description="Basic and acidic residues" evidence="1">
    <location>
        <begin position="1"/>
        <end position="12"/>
    </location>
</feature>